<feature type="region of interest" description="Disordered" evidence="1">
    <location>
        <begin position="493"/>
        <end position="532"/>
    </location>
</feature>
<reference evidence="3 4" key="1">
    <citation type="submission" date="2019-04" db="EMBL/GenBank/DDBJ databases">
        <authorList>
            <person name="Jiang L."/>
        </authorList>
    </citation>
    <scope>NUCLEOTIDE SEQUENCE [LARGE SCALE GENOMIC DNA]</scope>
    <source>
        <strain evidence="3 4">YIM 131853</strain>
    </source>
</reference>
<dbReference type="EMBL" id="SSSM01000003">
    <property type="protein sequence ID" value="THG31909.1"/>
    <property type="molecule type" value="Genomic_DNA"/>
</dbReference>
<evidence type="ECO:0000313" key="3">
    <source>
        <dbReference type="EMBL" id="THG31909.1"/>
    </source>
</evidence>
<evidence type="ECO:0000256" key="1">
    <source>
        <dbReference type="SAM" id="MobiDB-lite"/>
    </source>
</evidence>
<dbReference type="RefSeq" id="WP_136427029.1">
    <property type="nucleotide sequence ID" value="NZ_SSSM01000003.1"/>
</dbReference>
<name>A0A4S4FN85_9MICO</name>
<evidence type="ECO:0000313" key="2">
    <source>
        <dbReference type="EMBL" id="THG30672.1"/>
    </source>
</evidence>
<proteinExistence type="predicted"/>
<comment type="caution">
    <text evidence="3">The sequence shown here is derived from an EMBL/GenBank/DDBJ whole genome shotgun (WGS) entry which is preliminary data.</text>
</comment>
<feature type="compositionally biased region" description="Polar residues" evidence="1">
    <location>
        <begin position="506"/>
        <end position="524"/>
    </location>
</feature>
<dbReference type="EMBL" id="SSSM01000004">
    <property type="protein sequence ID" value="THG30672.1"/>
    <property type="molecule type" value="Genomic_DNA"/>
</dbReference>
<dbReference type="AlphaFoldDB" id="A0A4S4FN85"/>
<evidence type="ECO:0000313" key="4">
    <source>
        <dbReference type="Proteomes" id="UP000309133"/>
    </source>
</evidence>
<keyword evidence="4" id="KW-1185">Reference proteome</keyword>
<organism evidence="3 4">
    <name type="scientific">Naasia lichenicola</name>
    <dbReference type="NCBI Taxonomy" id="2565933"/>
    <lineage>
        <taxon>Bacteria</taxon>
        <taxon>Bacillati</taxon>
        <taxon>Actinomycetota</taxon>
        <taxon>Actinomycetes</taxon>
        <taxon>Micrococcales</taxon>
        <taxon>Microbacteriaceae</taxon>
        <taxon>Naasia</taxon>
    </lineage>
</organism>
<dbReference type="Proteomes" id="UP000309133">
    <property type="component" value="Unassembled WGS sequence"/>
</dbReference>
<gene>
    <name evidence="3" type="ORF">E6C64_07655</name>
    <name evidence="2" type="ORF">E6C64_08510</name>
</gene>
<sequence>MMQNDPNFIAKANPNWATGVATPKKKKGTFLTSLIPTLGGSGGALAGGAAGAALGSVVPGLGTAIGGLVGALIGGAGGSAGGKVLQNSAEGEADLGKGVAGEALLGGVTSLPIGSGLKLAGAGIKALGGVGSKAAVNTAVKATGGTAAKTSLAGRLRTLGDNALTSQYGTISKPFARSTDPKATISTLAGAGITKPADAERIASAITGGSGIITKATADAVGTAKGVNTSGLDEVLEQAISNNGLVDADAKSVRQIFKAQMGKLNGGPAGSLATGADPDASIGVIRALEKRIANLSGKGDNYRLSTPERLDQAAVLKLVRDELEDRLFVGAGANGGVASALTPKVRDTLTGLFPDNPKWTQYVDDNIFGSKTVDELRSSVAPFVKVGKIIDEGERNAMTFGGRVGNAFAGGGNGLLDTLGGAATNVLKNPAARVAGTTLRTAADLVGGSGAKPAVRGLTDALAGVAGTQGVVPLIARQGGSRIAVNALTDPESDAGAMPIDPTIQPGFTTNPAGTLDQTATTPPEEQENPFGASSADFAQAYTKALAAGDEEAAAQLKQLYALSTDWESSQQAPGLGSLSATTGQALATSSNGLSTLDQLEGLFQQAGSGGGQIGGRVQTFLGNAGLDDNAAAYTSLAESATSQLAKAINGSGTVSDADAAALIKALPQLTDNPRVAAAKFAALRARLQGSQSNALLYGGGISEE</sequence>
<accession>A0A4S4FN85</accession>
<protein>
    <submittedName>
        <fullName evidence="3">Uncharacterized protein</fullName>
    </submittedName>
</protein>